<keyword evidence="1" id="KW-0472">Membrane</keyword>
<proteinExistence type="predicted"/>
<dbReference type="Proteomes" id="UP000242818">
    <property type="component" value="Unassembled WGS sequence"/>
</dbReference>
<name>A0A1C4DNC3_9BACT</name>
<reference evidence="2 3" key="1">
    <citation type="submission" date="2016-08" db="EMBL/GenBank/DDBJ databases">
        <authorList>
            <person name="Seilhamer J.J."/>
        </authorList>
    </citation>
    <scope>NUCLEOTIDE SEQUENCE [LARGE SCALE GENOMIC DNA]</scope>
    <source>
        <strain evidence="2 3">A37T2</strain>
    </source>
</reference>
<evidence type="ECO:0000313" key="2">
    <source>
        <dbReference type="EMBL" id="SCC32889.1"/>
    </source>
</evidence>
<evidence type="ECO:0000256" key="1">
    <source>
        <dbReference type="SAM" id="Phobius"/>
    </source>
</evidence>
<dbReference type="AlphaFoldDB" id="A0A1C4DNC3"/>
<dbReference type="EMBL" id="FMAR01000006">
    <property type="protein sequence ID" value="SCC32889.1"/>
    <property type="molecule type" value="Genomic_DNA"/>
</dbReference>
<feature type="transmembrane region" description="Helical" evidence="1">
    <location>
        <begin position="38"/>
        <end position="58"/>
    </location>
</feature>
<dbReference type="STRING" id="1335309.GA0116948_10617"/>
<gene>
    <name evidence="2" type="ORF">GA0116948_10617</name>
</gene>
<feature type="transmembrane region" description="Helical" evidence="1">
    <location>
        <begin position="12"/>
        <end position="32"/>
    </location>
</feature>
<keyword evidence="1" id="KW-1133">Transmembrane helix</keyword>
<evidence type="ECO:0000313" key="3">
    <source>
        <dbReference type="Proteomes" id="UP000242818"/>
    </source>
</evidence>
<feature type="transmembrane region" description="Helical" evidence="1">
    <location>
        <begin position="126"/>
        <end position="147"/>
    </location>
</feature>
<dbReference type="RefSeq" id="WP_089711811.1">
    <property type="nucleotide sequence ID" value="NZ_FMAR01000006.1"/>
</dbReference>
<keyword evidence="1" id="KW-0812">Transmembrane</keyword>
<keyword evidence="3" id="KW-1185">Reference proteome</keyword>
<feature type="transmembrane region" description="Helical" evidence="1">
    <location>
        <begin position="79"/>
        <end position="99"/>
    </location>
</feature>
<protein>
    <submittedName>
        <fullName evidence="2">Uncharacterized protein</fullName>
    </submittedName>
</protein>
<sequence>MSFKFGLLKGLSLVNLIVSGFFGICLALMVVFTMQMAMLIGLFLVGAAVIHSWLSLSLHRSLAYPQLQMKDNAPDGLRIIGAIAAVYAFMLLSAGWSVLSNPDMYAQEVMKMNPDIKYALPDIGKLYTVSGIFMLVYGASLMVNYLLSLNFLQVWKYRQQQNSDQGM</sequence>
<dbReference type="OrthoDB" id="670205at2"/>
<accession>A0A1C4DNC3</accession>
<organism evidence="2 3">
    <name type="scientific">Chitinophaga costaii</name>
    <dbReference type="NCBI Taxonomy" id="1335309"/>
    <lineage>
        <taxon>Bacteria</taxon>
        <taxon>Pseudomonadati</taxon>
        <taxon>Bacteroidota</taxon>
        <taxon>Chitinophagia</taxon>
        <taxon>Chitinophagales</taxon>
        <taxon>Chitinophagaceae</taxon>
        <taxon>Chitinophaga</taxon>
    </lineage>
</organism>